<feature type="region of interest" description="Disordered" evidence="2">
    <location>
        <begin position="462"/>
        <end position="487"/>
    </location>
</feature>
<keyword evidence="3" id="KW-1185">Reference proteome</keyword>
<dbReference type="RefSeq" id="XP_027123313.1">
    <property type="nucleotide sequence ID" value="XM_027267512.2"/>
</dbReference>
<sequence>MASAAFKSTSKRGGSLNSNCTNAQNSHHSQNPTIRRQRSQSVSAVSRAKQSLNDISSEFSNKRENPLFWAANSTISTADDQEKDEKQRRVVESVTKKATGTTAAERGRSVTRNSSAGLKSNGIGRSLSRVRGRSVSRGRYRSYESDKEQELVRLNNAQQDFNFKQVANNLRSGNTVKNGADRQGWIKSSPMPSNRGQATECSEDDSVCSFQFSNWEDGISTCSLSETEEKTIIAVCEQMKGDKWGGDAADASGIYETVRSEVRRAISNMQNDIESAIRRGNVNGIATADIADIPPLSVNSGSVESVLDIRREYAQKLEESEERARKLRADLAVEEHRGQEFSRILKETLPDPRTSNPQKSRAGRKRSTERKKISKCLAEEAMAYFDECVSISTFDSSDFSASEDPSHISAGSSTAVHDIVPVLQGSLSVNLPLHAHDSFSKEKQTLGGHGQLMQSREDSNLTAHSSSNALTVDQVDKRSKSRGSSEPYRFSFAQKPKENTGPQNNITNYVKHFERGLGTKAAGSDYTRTVYDTGEFDLHGCLESFLFERVFFRKRVESGSLHLCGGSGSVTFSSFGSVP</sequence>
<proteinExistence type="predicted"/>
<feature type="region of interest" description="Disordered" evidence="2">
    <location>
        <begin position="1"/>
        <end position="58"/>
    </location>
</feature>
<evidence type="ECO:0000313" key="4">
    <source>
        <dbReference type="RefSeq" id="XP_027123313.1"/>
    </source>
</evidence>
<organism evidence="3 4">
    <name type="scientific">Coffea arabica</name>
    <name type="common">Arabian coffee</name>
    <dbReference type="NCBI Taxonomy" id="13443"/>
    <lineage>
        <taxon>Eukaryota</taxon>
        <taxon>Viridiplantae</taxon>
        <taxon>Streptophyta</taxon>
        <taxon>Embryophyta</taxon>
        <taxon>Tracheophyta</taxon>
        <taxon>Spermatophyta</taxon>
        <taxon>Magnoliopsida</taxon>
        <taxon>eudicotyledons</taxon>
        <taxon>Gunneridae</taxon>
        <taxon>Pentapetalae</taxon>
        <taxon>asterids</taxon>
        <taxon>lamiids</taxon>
        <taxon>Gentianales</taxon>
        <taxon>Rubiaceae</taxon>
        <taxon>Ixoroideae</taxon>
        <taxon>Gardenieae complex</taxon>
        <taxon>Bertiereae - Coffeeae clade</taxon>
        <taxon>Coffeeae</taxon>
        <taxon>Coffea</taxon>
    </lineage>
</organism>
<evidence type="ECO:0000313" key="3">
    <source>
        <dbReference type="Proteomes" id="UP001652660"/>
    </source>
</evidence>
<evidence type="ECO:0000256" key="2">
    <source>
        <dbReference type="SAM" id="MobiDB-lite"/>
    </source>
</evidence>
<dbReference type="OrthoDB" id="660305at2759"/>
<dbReference type="PANTHER" id="PTHR34466:SF3">
    <property type="entry name" value="OS11G0129800 PROTEIN"/>
    <property type="match status" value="1"/>
</dbReference>
<name>A0A6P6X6C1_COFAR</name>
<accession>A0A6P6X6C1</accession>
<feature type="region of interest" description="Disordered" evidence="2">
    <location>
        <begin position="342"/>
        <end position="371"/>
    </location>
</feature>
<reference evidence="3" key="1">
    <citation type="journal article" date="2025" name="Foods">
        <title>Unveiling the Microbial Signatures of Arabica Coffee Cherries: Insights into Ripeness Specific Diversity, Functional Traits, and Implications for Quality and Safety.</title>
        <authorList>
            <consortium name="RefSeq"/>
            <person name="Tenea G.N."/>
            <person name="Cifuentes V."/>
            <person name="Reyes P."/>
            <person name="Cevallos-Vallejos M."/>
        </authorList>
    </citation>
    <scope>NUCLEOTIDE SEQUENCE [LARGE SCALE GENOMIC DNA]</scope>
</reference>
<feature type="compositionally biased region" description="Basic residues" evidence="2">
    <location>
        <begin position="128"/>
        <end position="140"/>
    </location>
</feature>
<gene>
    <name evidence="4" type="primary">LOC113740024</name>
</gene>
<dbReference type="PANTHER" id="PTHR34466">
    <property type="entry name" value="OS11G0129800 PROTEIN"/>
    <property type="match status" value="1"/>
</dbReference>
<feature type="compositionally biased region" description="Basic and acidic residues" evidence="2">
    <location>
        <begin position="83"/>
        <end position="95"/>
    </location>
</feature>
<dbReference type="GeneID" id="113740024"/>
<evidence type="ECO:0000256" key="1">
    <source>
        <dbReference type="SAM" id="Coils"/>
    </source>
</evidence>
<feature type="compositionally biased region" description="Polar residues" evidence="2">
    <location>
        <begin position="1"/>
        <end position="34"/>
    </location>
</feature>
<dbReference type="AlphaFoldDB" id="A0A6P6X6C1"/>
<feature type="compositionally biased region" description="Low complexity" evidence="2">
    <location>
        <begin position="39"/>
        <end position="48"/>
    </location>
</feature>
<feature type="region of interest" description="Disordered" evidence="2">
    <location>
        <begin position="78"/>
        <end position="142"/>
    </location>
</feature>
<feature type="compositionally biased region" description="Basic residues" evidence="2">
    <location>
        <begin position="361"/>
        <end position="371"/>
    </location>
</feature>
<protein>
    <submittedName>
        <fullName evidence="4">Uncharacterized protein isoform X1</fullName>
    </submittedName>
</protein>
<keyword evidence="1" id="KW-0175">Coiled coil</keyword>
<reference evidence="4" key="2">
    <citation type="submission" date="2025-08" db="UniProtKB">
        <authorList>
            <consortium name="RefSeq"/>
        </authorList>
    </citation>
    <scope>IDENTIFICATION</scope>
    <source>
        <tissue evidence="4">Leaves</tissue>
    </source>
</reference>
<feature type="region of interest" description="Disordered" evidence="2">
    <location>
        <begin position="172"/>
        <end position="200"/>
    </location>
</feature>
<feature type="compositionally biased region" description="Polar residues" evidence="2">
    <location>
        <begin position="49"/>
        <end position="58"/>
    </location>
</feature>
<feature type="compositionally biased region" description="Polar residues" evidence="2">
    <location>
        <begin position="462"/>
        <end position="471"/>
    </location>
</feature>
<feature type="compositionally biased region" description="Polar residues" evidence="2">
    <location>
        <begin position="190"/>
        <end position="200"/>
    </location>
</feature>
<dbReference type="Proteomes" id="UP001652660">
    <property type="component" value="Chromosome 2e"/>
</dbReference>
<feature type="coiled-coil region" evidence="1">
    <location>
        <begin position="303"/>
        <end position="337"/>
    </location>
</feature>